<dbReference type="RefSeq" id="WP_046139232.1">
    <property type="nucleotide sequence ID" value="NZ_LANJ01000016.1"/>
</dbReference>
<dbReference type="Proteomes" id="UP000033411">
    <property type="component" value="Unassembled WGS sequence"/>
</dbReference>
<dbReference type="AlphaFoldDB" id="A0A0F5QAL3"/>
<gene>
    <name evidence="3" type="ORF">WH87_10270</name>
</gene>
<accession>A0A0F5QAL3</accession>
<evidence type="ECO:0000313" key="4">
    <source>
        <dbReference type="Proteomes" id="UP000033411"/>
    </source>
</evidence>
<sequence>MSEPIHPAARTAIVIVTHRRPALLADLLASVEAMTAVPQDVIVVDNASNDGSEDIVRNAADRIANLTYVQLPENTGGSGGFMVGMQAALELGAEWVWMMDDDVMVYPDALIDLMHYTDRYETIIGRRHNADGSTYFFQNFFVESLGIHLPRPGNIFERSDVWETNLSTFEGLFISAKRVAEIGLPDPRFFITWDDVVYGWLASQRGPVACVDKFVMQRVRRQRQISLGIRHLSDSSDLSRRYVMRNRGHVARYLRQDNRYSPILFAMGTGLTLAKELVRLLLVERSLKGWSALRQGMEEARTIMQDPAWKPMPPLHVAASDATASSADEKTAGNRRPRHQ</sequence>
<dbReference type="STRING" id="1293439.WH87_10270"/>
<evidence type="ECO:0000313" key="3">
    <source>
        <dbReference type="EMBL" id="KKC38010.1"/>
    </source>
</evidence>
<dbReference type="InterPro" id="IPR001173">
    <property type="entry name" value="Glyco_trans_2-like"/>
</dbReference>
<dbReference type="PANTHER" id="PTHR43685">
    <property type="entry name" value="GLYCOSYLTRANSFERASE"/>
    <property type="match status" value="1"/>
</dbReference>
<reference evidence="3 4" key="1">
    <citation type="submission" date="2015-03" db="EMBL/GenBank/DDBJ databases">
        <authorList>
            <person name="Lepp D."/>
            <person name="Hassan Y.I."/>
            <person name="Li X.-Z."/>
            <person name="Zhou T."/>
        </authorList>
    </citation>
    <scope>NUCLEOTIDE SEQUENCE [LARGE SCALE GENOMIC DNA]</scope>
    <source>
        <strain evidence="3 4">E84</strain>
    </source>
</reference>
<dbReference type="SUPFAM" id="SSF53448">
    <property type="entry name" value="Nucleotide-diphospho-sugar transferases"/>
    <property type="match status" value="1"/>
</dbReference>
<organism evidence="3 4">
    <name type="scientific">Devosia epidermidihirudinis</name>
    <dbReference type="NCBI Taxonomy" id="1293439"/>
    <lineage>
        <taxon>Bacteria</taxon>
        <taxon>Pseudomonadati</taxon>
        <taxon>Pseudomonadota</taxon>
        <taxon>Alphaproteobacteria</taxon>
        <taxon>Hyphomicrobiales</taxon>
        <taxon>Devosiaceae</taxon>
        <taxon>Devosia</taxon>
    </lineage>
</organism>
<feature type="region of interest" description="Disordered" evidence="1">
    <location>
        <begin position="318"/>
        <end position="340"/>
    </location>
</feature>
<keyword evidence="4" id="KW-1185">Reference proteome</keyword>
<dbReference type="EMBL" id="LANJ01000016">
    <property type="protein sequence ID" value="KKC38010.1"/>
    <property type="molecule type" value="Genomic_DNA"/>
</dbReference>
<dbReference type="InterPro" id="IPR050834">
    <property type="entry name" value="Glycosyltransf_2"/>
</dbReference>
<feature type="domain" description="Glycosyltransferase 2-like" evidence="2">
    <location>
        <begin position="13"/>
        <end position="138"/>
    </location>
</feature>
<dbReference type="Gene3D" id="3.90.550.10">
    <property type="entry name" value="Spore Coat Polysaccharide Biosynthesis Protein SpsA, Chain A"/>
    <property type="match status" value="1"/>
</dbReference>
<proteinExistence type="predicted"/>
<dbReference type="Pfam" id="PF00535">
    <property type="entry name" value="Glycos_transf_2"/>
    <property type="match status" value="1"/>
</dbReference>
<evidence type="ECO:0000256" key="1">
    <source>
        <dbReference type="SAM" id="MobiDB-lite"/>
    </source>
</evidence>
<comment type="caution">
    <text evidence="3">The sequence shown here is derived from an EMBL/GenBank/DDBJ whole genome shotgun (WGS) entry which is preliminary data.</text>
</comment>
<dbReference type="OrthoDB" id="9771846at2"/>
<evidence type="ECO:0000259" key="2">
    <source>
        <dbReference type="Pfam" id="PF00535"/>
    </source>
</evidence>
<name>A0A0F5QAL3_9HYPH</name>
<dbReference type="PATRIC" id="fig|1293439.3.peg.1639"/>
<dbReference type="PANTHER" id="PTHR43685:SF2">
    <property type="entry name" value="GLYCOSYLTRANSFERASE 2-LIKE DOMAIN-CONTAINING PROTEIN"/>
    <property type="match status" value="1"/>
</dbReference>
<protein>
    <recommendedName>
        <fullName evidence="2">Glycosyltransferase 2-like domain-containing protein</fullName>
    </recommendedName>
</protein>
<dbReference type="InterPro" id="IPR029044">
    <property type="entry name" value="Nucleotide-diphossugar_trans"/>
</dbReference>